<accession>A0A2B7XSS8</accession>
<feature type="region of interest" description="Disordered" evidence="1">
    <location>
        <begin position="25"/>
        <end position="116"/>
    </location>
</feature>
<reference evidence="2 3" key="1">
    <citation type="submission" date="2017-10" db="EMBL/GenBank/DDBJ databases">
        <title>Comparative genomics in systemic dimorphic fungi from Ajellomycetaceae.</title>
        <authorList>
            <person name="Munoz J.F."/>
            <person name="Mcewen J.G."/>
            <person name="Clay O.K."/>
            <person name="Cuomo C.A."/>
        </authorList>
    </citation>
    <scope>NUCLEOTIDE SEQUENCE [LARGE SCALE GENOMIC DNA]</scope>
    <source>
        <strain evidence="2 3">UAMH5409</strain>
    </source>
</reference>
<evidence type="ECO:0000256" key="1">
    <source>
        <dbReference type="SAM" id="MobiDB-lite"/>
    </source>
</evidence>
<dbReference type="Proteomes" id="UP000223968">
    <property type="component" value="Unassembled WGS sequence"/>
</dbReference>
<sequence length="131" mass="14582">MLYKSRLPQTLRLSLRSPARLQTKLSATSVRYRWTGSKEKEHSLDRSKRGDTTTPITEGTTGGIKEREEAEKGVPDNKAKSQATTEQNHSDTKKKAQKEYPEAPKPVIGMTDERGKHMADVVLSTAMQKGA</sequence>
<proteinExistence type="predicted"/>
<organism evidence="2 3">
    <name type="scientific">Helicocarpus griseus UAMH5409</name>
    <dbReference type="NCBI Taxonomy" id="1447875"/>
    <lineage>
        <taxon>Eukaryota</taxon>
        <taxon>Fungi</taxon>
        <taxon>Dikarya</taxon>
        <taxon>Ascomycota</taxon>
        <taxon>Pezizomycotina</taxon>
        <taxon>Eurotiomycetes</taxon>
        <taxon>Eurotiomycetidae</taxon>
        <taxon>Onygenales</taxon>
        <taxon>Ajellomycetaceae</taxon>
        <taxon>Helicocarpus</taxon>
    </lineage>
</organism>
<feature type="compositionally biased region" description="Basic and acidic residues" evidence="1">
    <location>
        <begin position="36"/>
        <end position="51"/>
    </location>
</feature>
<evidence type="ECO:0000313" key="3">
    <source>
        <dbReference type="Proteomes" id="UP000223968"/>
    </source>
</evidence>
<name>A0A2B7XSS8_9EURO</name>
<feature type="compositionally biased region" description="Basic and acidic residues" evidence="1">
    <location>
        <begin position="64"/>
        <end position="79"/>
    </location>
</feature>
<comment type="caution">
    <text evidence="2">The sequence shown here is derived from an EMBL/GenBank/DDBJ whole genome shotgun (WGS) entry which is preliminary data.</text>
</comment>
<dbReference type="OrthoDB" id="3945172at2759"/>
<dbReference type="EMBL" id="PDNB01000071">
    <property type="protein sequence ID" value="PGH11537.1"/>
    <property type="molecule type" value="Genomic_DNA"/>
</dbReference>
<gene>
    <name evidence="2" type="ORF">AJ79_04794</name>
</gene>
<dbReference type="AlphaFoldDB" id="A0A2B7XSS8"/>
<protein>
    <submittedName>
        <fullName evidence="2">Uncharacterized protein</fullName>
    </submittedName>
</protein>
<evidence type="ECO:0000313" key="2">
    <source>
        <dbReference type="EMBL" id="PGH11537.1"/>
    </source>
</evidence>
<keyword evidence="3" id="KW-1185">Reference proteome</keyword>
<feature type="compositionally biased region" description="Basic and acidic residues" evidence="1">
    <location>
        <begin position="88"/>
        <end position="102"/>
    </location>
</feature>